<organism evidence="3 4">
    <name type="scientific">Brevibacterium rongguiense</name>
    <dbReference type="NCBI Taxonomy" id="2695267"/>
    <lineage>
        <taxon>Bacteria</taxon>
        <taxon>Bacillati</taxon>
        <taxon>Actinomycetota</taxon>
        <taxon>Actinomycetes</taxon>
        <taxon>Micrococcales</taxon>
        <taxon>Brevibacteriaceae</taxon>
        <taxon>Brevibacterium</taxon>
    </lineage>
</organism>
<dbReference type="EMBL" id="WWEQ01000007">
    <property type="protein sequence ID" value="MYM18975.1"/>
    <property type="molecule type" value="Genomic_DNA"/>
</dbReference>
<accession>A0A6N9H4V9</accession>
<evidence type="ECO:0000256" key="1">
    <source>
        <dbReference type="SAM" id="MobiDB-lite"/>
    </source>
</evidence>
<dbReference type="AlphaFoldDB" id="A0A6N9H4V9"/>
<evidence type="ECO:0000313" key="4">
    <source>
        <dbReference type="Proteomes" id="UP000469215"/>
    </source>
</evidence>
<dbReference type="RefSeq" id="WP_160952408.1">
    <property type="nucleotide sequence ID" value="NZ_WWEQ01000007.1"/>
</dbReference>
<feature type="transmembrane region" description="Helical" evidence="2">
    <location>
        <begin position="28"/>
        <end position="45"/>
    </location>
</feature>
<protein>
    <submittedName>
        <fullName evidence="3">DUF3099 domain-containing protein</fullName>
    </submittedName>
</protein>
<feature type="transmembrane region" description="Helical" evidence="2">
    <location>
        <begin position="51"/>
        <end position="70"/>
    </location>
</feature>
<dbReference type="InterPro" id="IPR021449">
    <property type="entry name" value="DUF3099"/>
</dbReference>
<feature type="region of interest" description="Disordered" evidence="1">
    <location>
        <begin position="77"/>
        <end position="104"/>
    </location>
</feature>
<keyword evidence="2" id="KW-0472">Membrane</keyword>
<comment type="caution">
    <text evidence="3">The sequence shown here is derived from an EMBL/GenBank/DDBJ whole genome shotgun (WGS) entry which is preliminary data.</text>
</comment>
<name>A0A6N9H4V9_9MICO</name>
<reference evidence="3 4" key="1">
    <citation type="submission" date="2020-01" db="EMBL/GenBank/DDBJ databases">
        <authorList>
            <person name="Deng T."/>
        </authorList>
    </citation>
    <scope>NUCLEOTIDE SEQUENCE [LARGE SCALE GENOMIC DNA]</scope>
    <source>
        <strain evidence="3 4">5221</strain>
    </source>
</reference>
<keyword evidence="2" id="KW-1133">Transmembrane helix</keyword>
<evidence type="ECO:0000313" key="3">
    <source>
        <dbReference type="EMBL" id="MYM18975.1"/>
    </source>
</evidence>
<keyword evidence="4" id="KW-1185">Reference proteome</keyword>
<keyword evidence="2" id="KW-0812">Transmembrane</keyword>
<dbReference type="Pfam" id="PF11298">
    <property type="entry name" value="DUF3099"/>
    <property type="match status" value="1"/>
</dbReference>
<sequence length="125" mass="13797">MPKSPGSTQVTDAEDSHEADIRSRTSRYLLSMSIRIVCFFLAFVCTGPLRWVFAAGAIVLPWIAVLIANARSNRFDRERRVPAPTRVDQPLPARPARADSEPEVVVGEVIEPGRQLPRGTEDGRG</sequence>
<proteinExistence type="predicted"/>
<evidence type="ECO:0000256" key="2">
    <source>
        <dbReference type="SAM" id="Phobius"/>
    </source>
</evidence>
<gene>
    <name evidence="3" type="ORF">GSY69_03015</name>
</gene>
<dbReference type="Proteomes" id="UP000469215">
    <property type="component" value="Unassembled WGS sequence"/>
</dbReference>